<name>A0ACB9M5K7_9MYRT</name>
<comment type="caution">
    <text evidence="1">The sequence shown here is derived from an EMBL/GenBank/DDBJ whole genome shotgun (WGS) entry which is preliminary data.</text>
</comment>
<keyword evidence="2" id="KW-1185">Reference proteome</keyword>
<gene>
    <name evidence="1" type="ORF">MLD38_032486</name>
</gene>
<evidence type="ECO:0000313" key="1">
    <source>
        <dbReference type="EMBL" id="KAI4318821.1"/>
    </source>
</evidence>
<accession>A0ACB9M5K7</accession>
<dbReference type="Proteomes" id="UP001057402">
    <property type="component" value="Chromosome 10"/>
</dbReference>
<protein>
    <submittedName>
        <fullName evidence="1">Uncharacterized protein</fullName>
    </submittedName>
</protein>
<organism evidence="1 2">
    <name type="scientific">Melastoma candidum</name>
    <dbReference type="NCBI Taxonomy" id="119954"/>
    <lineage>
        <taxon>Eukaryota</taxon>
        <taxon>Viridiplantae</taxon>
        <taxon>Streptophyta</taxon>
        <taxon>Embryophyta</taxon>
        <taxon>Tracheophyta</taxon>
        <taxon>Spermatophyta</taxon>
        <taxon>Magnoliopsida</taxon>
        <taxon>eudicotyledons</taxon>
        <taxon>Gunneridae</taxon>
        <taxon>Pentapetalae</taxon>
        <taxon>rosids</taxon>
        <taxon>malvids</taxon>
        <taxon>Myrtales</taxon>
        <taxon>Melastomataceae</taxon>
        <taxon>Melastomatoideae</taxon>
        <taxon>Melastomateae</taxon>
        <taxon>Melastoma</taxon>
    </lineage>
</organism>
<evidence type="ECO:0000313" key="2">
    <source>
        <dbReference type="Proteomes" id="UP001057402"/>
    </source>
</evidence>
<sequence>MVSLKKFVSSWTGRSWRFLPDDHQDLPSLEMELLVGVPSHLHDSPPSSPETPAGFFPLYVGEDRRRFVVPTEFLSHPLFRMLLEKAQEEFGFEQRRGLVVPCSVAAFQEALNAVRGCYTKFCFGELVEEFL</sequence>
<dbReference type="EMBL" id="CM042889">
    <property type="protein sequence ID" value="KAI4318821.1"/>
    <property type="molecule type" value="Genomic_DNA"/>
</dbReference>
<proteinExistence type="predicted"/>
<reference evidence="2" key="1">
    <citation type="journal article" date="2023" name="Front. Plant Sci.">
        <title>Chromosomal-level genome assembly of Melastoma candidum provides insights into trichome evolution.</title>
        <authorList>
            <person name="Zhong Y."/>
            <person name="Wu W."/>
            <person name="Sun C."/>
            <person name="Zou P."/>
            <person name="Liu Y."/>
            <person name="Dai S."/>
            <person name="Zhou R."/>
        </authorList>
    </citation>
    <scope>NUCLEOTIDE SEQUENCE [LARGE SCALE GENOMIC DNA]</scope>
</reference>